<dbReference type="EMBL" id="BJMN01000005">
    <property type="protein sequence ID" value="GEB55254.1"/>
    <property type="molecule type" value="Genomic_DNA"/>
</dbReference>
<sequence length="677" mass="73334">MRLRLVRAEYDGAERRALLSAARTGAVPGRHAALIKSREARRRCLEGRAEEAADAWREAVHDAIHAGLTEEAAHWLYALRAVNVQYGPLTAEIDDEHRLAQALRATGSGRVLDRVRDPREQAMSSLVRKKPIEAVLSARCWLTDSAVTGSWAHETEAADFLGDLYTDSSEASLAASYYQQAGKSKKLVSLAETAGDSLLPIESLHEGPWWVRHARAALVAAQADLIQDDRAARLLDDLTDLATRGLAGELVELPTQSLTIQAVKSACALVSRGTEEQAARLLDLLASEVPREPGHYRFIDDEHATTCVDIASAHDDLAYIALTRLFDLAGHGVQKSSILITEDTVLRLMGAGSYRKGLADQEVSPSPLTEEQRGALCVKAAGFVAEKLFLADVILAELDPGHPSVREQAAQARDRILARPEPDPRRVAFGTRMVSDSFLVGFLGEEDRKKCLAKLLEVARDPREAALNRQDALSGARNVVIQLPTETQPATFQFSKPFVLGERDGSHLDERVTGRPHPLSSFKVGSVSASLRGQGLYLAAASATALEEKQWVRDQALVLLHSDDNALVQAAAVTLSAIGSDVTGDIDANLLATHQHIGVRQASAVLSVQHMERHQDLAMRLTKDSDVRVRRTLAVAATHVAWERAASVAALLDVLRGDARHSVRAAAISRKVSSGAV</sequence>
<organism evidence="1 2">
    <name type="scientific">Streptomyces gardneri</name>
    <dbReference type="NCBI Taxonomy" id="66892"/>
    <lineage>
        <taxon>Bacteria</taxon>
        <taxon>Bacillati</taxon>
        <taxon>Actinomycetota</taxon>
        <taxon>Actinomycetes</taxon>
        <taxon>Kitasatosporales</taxon>
        <taxon>Streptomycetaceae</taxon>
        <taxon>Streptomyces</taxon>
    </lineage>
</organism>
<dbReference type="RefSeq" id="WP_255325147.1">
    <property type="nucleotide sequence ID" value="NZ_BJMN01000005.1"/>
</dbReference>
<comment type="caution">
    <text evidence="1">The sequence shown here is derived from an EMBL/GenBank/DDBJ whole genome shotgun (WGS) entry which is preliminary data.</text>
</comment>
<keyword evidence="2" id="KW-1185">Reference proteome</keyword>
<reference evidence="1 2" key="1">
    <citation type="submission" date="2019-06" db="EMBL/GenBank/DDBJ databases">
        <title>Whole genome shotgun sequence of Streptomyces gardneri NBRC 12865.</title>
        <authorList>
            <person name="Hosoyama A."/>
            <person name="Uohara A."/>
            <person name="Ohji S."/>
            <person name="Ichikawa N."/>
        </authorList>
    </citation>
    <scope>NUCLEOTIDE SEQUENCE [LARGE SCALE GENOMIC DNA]</scope>
    <source>
        <strain evidence="1 2">NBRC 12865</strain>
    </source>
</reference>
<name>A0A4Y3RCQ0_9ACTN</name>
<evidence type="ECO:0000313" key="1">
    <source>
        <dbReference type="EMBL" id="GEB55254.1"/>
    </source>
</evidence>
<proteinExistence type="predicted"/>
<dbReference type="AlphaFoldDB" id="A0A4Y3RCQ0"/>
<accession>A0A4Y3RCQ0</accession>
<gene>
    <name evidence="1" type="ORF">SGA01_08590</name>
</gene>
<evidence type="ECO:0000313" key="2">
    <source>
        <dbReference type="Proteomes" id="UP000315226"/>
    </source>
</evidence>
<protein>
    <submittedName>
        <fullName evidence="1">Uncharacterized protein</fullName>
    </submittedName>
</protein>
<dbReference type="Proteomes" id="UP000315226">
    <property type="component" value="Unassembled WGS sequence"/>
</dbReference>